<dbReference type="EMBL" id="UGHX01000001">
    <property type="protein sequence ID" value="STP11150.1"/>
    <property type="molecule type" value="Genomic_DNA"/>
</dbReference>
<name>A0A377JT47_9HELI</name>
<keyword evidence="1" id="KW-0472">Membrane</keyword>
<sequence>MGYADWHFMMKDFEKNPKGFLIGFLIIVLLAGGGYLLFSFQKYRANKKEATQFVPYETHFIGIAKKNLTGEEIKQAKKNKQMKKIYDKLDSILPMNAKELQGPYNRYSDEYTNSVIEAFQKMKKNYEMFLALEDNDFTNLRMKKCLDTQGKIKKYIKNPYFKTVEAIEIGKINNIKSIDLPPISKLISTNECANFK</sequence>
<protein>
    <submittedName>
        <fullName evidence="2">Uncharacterized protein</fullName>
    </submittedName>
</protein>
<keyword evidence="1" id="KW-0812">Transmembrane</keyword>
<accession>A0A377JT47</accession>
<organism evidence="2 3">
    <name type="scientific">Helicobacter cinaedi</name>
    <dbReference type="NCBI Taxonomy" id="213"/>
    <lineage>
        <taxon>Bacteria</taxon>
        <taxon>Pseudomonadati</taxon>
        <taxon>Campylobacterota</taxon>
        <taxon>Epsilonproteobacteria</taxon>
        <taxon>Campylobacterales</taxon>
        <taxon>Helicobacteraceae</taxon>
        <taxon>Helicobacter</taxon>
    </lineage>
</organism>
<proteinExistence type="predicted"/>
<gene>
    <name evidence="2" type="ORF">NCTC12219_01033</name>
</gene>
<reference evidence="2 3" key="1">
    <citation type="submission" date="2018-06" db="EMBL/GenBank/DDBJ databases">
        <authorList>
            <consortium name="Pathogen Informatics"/>
            <person name="Doyle S."/>
        </authorList>
    </citation>
    <scope>NUCLEOTIDE SEQUENCE [LARGE SCALE GENOMIC DNA]</scope>
    <source>
        <strain evidence="2 3">NCTC12219</strain>
    </source>
</reference>
<evidence type="ECO:0000313" key="2">
    <source>
        <dbReference type="EMBL" id="STP11150.1"/>
    </source>
</evidence>
<keyword evidence="1" id="KW-1133">Transmembrane helix</keyword>
<dbReference type="Proteomes" id="UP000255103">
    <property type="component" value="Unassembled WGS sequence"/>
</dbReference>
<evidence type="ECO:0000313" key="3">
    <source>
        <dbReference type="Proteomes" id="UP000255103"/>
    </source>
</evidence>
<evidence type="ECO:0000256" key="1">
    <source>
        <dbReference type="SAM" id="Phobius"/>
    </source>
</evidence>
<dbReference type="AlphaFoldDB" id="A0A377JT47"/>
<dbReference type="RefSeq" id="WP_115721825.1">
    <property type="nucleotide sequence ID" value="NZ_UGHX01000001.1"/>
</dbReference>
<feature type="transmembrane region" description="Helical" evidence="1">
    <location>
        <begin position="20"/>
        <end position="38"/>
    </location>
</feature>